<dbReference type="EMBL" id="UINC01034349">
    <property type="protein sequence ID" value="SVB25053.1"/>
    <property type="molecule type" value="Genomic_DNA"/>
</dbReference>
<feature type="transmembrane region" description="Helical" evidence="1">
    <location>
        <begin position="321"/>
        <end position="339"/>
    </location>
</feature>
<name>A0A382CI55_9ZZZZ</name>
<evidence type="ECO:0000256" key="1">
    <source>
        <dbReference type="SAM" id="Phobius"/>
    </source>
</evidence>
<feature type="transmembrane region" description="Helical" evidence="1">
    <location>
        <begin position="9"/>
        <end position="28"/>
    </location>
</feature>
<dbReference type="Gene3D" id="1.20.1250.20">
    <property type="entry name" value="MFS general substrate transporter like domains"/>
    <property type="match status" value="1"/>
</dbReference>
<dbReference type="PANTHER" id="PTHR11360:SF284">
    <property type="entry name" value="EG:103B4.3 PROTEIN-RELATED"/>
    <property type="match status" value="1"/>
</dbReference>
<dbReference type="InterPro" id="IPR036259">
    <property type="entry name" value="MFS_trans_sf"/>
</dbReference>
<keyword evidence="1" id="KW-0472">Membrane</keyword>
<dbReference type="Pfam" id="PF07690">
    <property type="entry name" value="MFS_1"/>
    <property type="match status" value="1"/>
</dbReference>
<dbReference type="PROSITE" id="PS50850">
    <property type="entry name" value="MFS"/>
    <property type="match status" value="1"/>
</dbReference>
<dbReference type="GO" id="GO:0022857">
    <property type="term" value="F:transmembrane transporter activity"/>
    <property type="evidence" value="ECO:0007669"/>
    <property type="project" value="InterPro"/>
</dbReference>
<feature type="transmembrane region" description="Helical" evidence="1">
    <location>
        <begin position="167"/>
        <end position="189"/>
    </location>
</feature>
<organism evidence="3">
    <name type="scientific">marine metagenome</name>
    <dbReference type="NCBI Taxonomy" id="408172"/>
    <lineage>
        <taxon>unclassified sequences</taxon>
        <taxon>metagenomes</taxon>
        <taxon>ecological metagenomes</taxon>
    </lineage>
</organism>
<feature type="transmembrane region" description="Helical" evidence="1">
    <location>
        <begin position="232"/>
        <end position="259"/>
    </location>
</feature>
<evidence type="ECO:0000259" key="2">
    <source>
        <dbReference type="PROSITE" id="PS50850"/>
    </source>
</evidence>
<feature type="transmembrane region" description="Helical" evidence="1">
    <location>
        <begin position="67"/>
        <end position="92"/>
    </location>
</feature>
<feature type="transmembrane region" description="Helical" evidence="1">
    <location>
        <begin position="34"/>
        <end position="55"/>
    </location>
</feature>
<dbReference type="SUPFAM" id="SSF103473">
    <property type="entry name" value="MFS general substrate transporter"/>
    <property type="match status" value="1"/>
</dbReference>
<dbReference type="InterPro" id="IPR011701">
    <property type="entry name" value="MFS"/>
</dbReference>
<sequence length="349" mass="37509">LLDRHGPRILLAVAGSVTALVAISLGFFHPAWWLIGAFMAMGLVAMQGPASFYTSPSVAKWFVRDRAKALGILSIAAPAGLIFGFPAVQWVISNHGWRAGWMVMGLSSLLIIIPVSLIYLRRQPEDIGLMPDGDQPKGDELPPSRLAEGSIIEHQWTREEAIRTREFWQLSTAVGLFVFATNSMLIFRVPHFISHGVDPSLIALGAGSAQLGAVLGAVTMGKQVSIVGLERLSALTILIMAMCFVLTVSVATPLMMFVAMYTWSWSNNMMGALQGTLFASYFGRRHAGAIRSVSLTANMVVAAAAAPLAGIVDDVTGSFDAIWWPMVGILCLSAFLMVTSRPPRVGAEP</sequence>
<dbReference type="PANTHER" id="PTHR11360">
    <property type="entry name" value="MONOCARBOXYLATE TRANSPORTER"/>
    <property type="match status" value="1"/>
</dbReference>
<feature type="transmembrane region" description="Helical" evidence="1">
    <location>
        <begin position="265"/>
        <end position="282"/>
    </location>
</feature>
<keyword evidence="1" id="KW-0812">Transmembrane</keyword>
<feature type="transmembrane region" description="Helical" evidence="1">
    <location>
        <begin position="98"/>
        <end position="120"/>
    </location>
</feature>
<feature type="transmembrane region" description="Helical" evidence="1">
    <location>
        <begin position="201"/>
        <end position="220"/>
    </location>
</feature>
<dbReference type="InterPro" id="IPR020846">
    <property type="entry name" value="MFS_dom"/>
</dbReference>
<feature type="domain" description="Major facilitator superfamily (MFS) profile" evidence="2">
    <location>
        <begin position="1"/>
        <end position="345"/>
    </location>
</feature>
<dbReference type="InterPro" id="IPR050327">
    <property type="entry name" value="Proton-linked_MCT"/>
</dbReference>
<feature type="transmembrane region" description="Helical" evidence="1">
    <location>
        <begin position="289"/>
        <end position="309"/>
    </location>
</feature>
<protein>
    <recommendedName>
        <fullName evidence="2">Major facilitator superfamily (MFS) profile domain-containing protein</fullName>
    </recommendedName>
</protein>
<keyword evidence="1" id="KW-1133">Transmembrane helix</keyword>
<evidence type="ECO:0000313" key="3">
    <source>
        <dbReference type="EMBL" id="SVB25053.1"/>
    </source>
</evidence>
<dbReference type="AlphaFoldDB" id="A0A382CI55"/>
<gene>
    <name evidence="3" type="ORF">METZ01_LOCUS177907</name>
</gene>
<feature type="non-terminal residue" evidence="3">
    <location>
        <position position="1"/>
    </location>
</feature>
<accession>A0A382CI55</accession>
<reference evidence="3" key="1">
    <citation type="submission" date="2018-05" db="EMBL/GenBank/DDBJ databases">
        <authorList>
            <person name="Lanie J.A."/>
            <person name="Ng W.-L."/>
            <person name="Kazmierczak K.M."/>
            <person name="Andrzejewski T.M."/>
            <person name="Davidsen T.M."/>
            <person name="Wayne K.J."/>
            <person name="Tettelin H."/>
            <person name="Glass J.I."/>
            <person name="Rusch D."/>
            <person name="Podicherti R."/>
            <person name="Tsui H.-C.T."/>
            <person name="Winkler M.E."/>
        </authorList>
    </citation>
    <scope>NUCLEOTIDE SEQUENCE</scope>
</reference>
<proteinExistence type="predicted"/>